<dbReference type="Pfam" id="PF00005">
    <property type="entry name" value="ABC_tran"/>
    <property type="match status" value="2"/>
</dbReference>
<evidence type="ECO:0000256" key="3">
    <source>
        <dbReference type="ARBA" id="ARBA00022741"/>
    </source>
</evidence>
<dbReference type="GO" id="GO:0043190">
    <property type="term" value="C:ATP-binding cassette (ABC) transporter complex"/>
    <property type="evidence" value="ECO:0007669"/>
    <property type="project" value="TreeGrafter"/>
</dbReference>
<dbReference type="SUPFAM" id="SSF52540">
    <property type="entry name" value="P-loop containing nucleoside triphosphate hydrolases"/>
    <property type="match status" value="2"/>
</dbReference>
<keyword evidence="4 6" id="KW-0067">ATP-binding</keyword>
<dbReference type="SMART" id="SM00382">
    <property type="entry name" value="AAA"/>
    <property type="match status" value="2"/>
</dbReference>
<dbReference type="InterPro" id="IPR027417">
    <property type="entry name" value="P-loop_NTPase"/>
</dbReference>
<dbReference type="Proteomes" id="UP000294506">
    <property type="component" value="Unassembled WGS sequence"/>
</dbReference>
<evidence type="ECO:0000313" key="6">
    <source>
        <dbReference type="EMBL" id="TDS86951.1"/>
    </source>
</evidence>
<proteinExistence type="inferred from homology"/>
<dbReference type="CDD" id="cd03225">
    <property type="entry name" value="ABC_cobalt_CbiO_domain1"/>
    <property type="match status" value="1"/>
</dbReference>
<keyword evidence="7" id="KW-1185">Reference proteome</keyword>
<feature type="domain" description="ABC transporter" evidence="5">
    <location>
        <begin position="12"/>
        <end position="240"/>
    </location>
</feature>
<evidence type="ECO:0000313" key="7">
    <source>
        <dbReference type="Proteomes" id="UP000294506"/>
    </source>
</evidence>
<protein>
    <submittedName>
        <fullName evidence="6">Energy-coupling factor transport system ATP-binding protein</fullName>
    </submittedName>
</protein>
<evidence type="ECO:0000256" key="1">
    <source>
        <dbReference type="ARBA" id="ARBA00005417"/>
    </source>
</evidence>
<keyword evidence="2" id="KW-0813">Transport</keyword>
<evidence type="ECO:0000259" key="5">
    <source>
        <dbReference type="PROSITE" id="PS50893"/>
    </source>
</evidence>
<dbReference type="AlphaFoldDB" id="A0A4R7G6F8"/>
<comment type="similarity">
    <text evidence="1">Belongs to the ABC transporter superfamily.</text>
</comment>
<dbReference type="PANTHER" id="PTHR43553:SF24">
    <property type="entry name" value="ENERGY-COUPLING FACTOR TRANSPORTER ATP-BINDING PROTEIN ECFA1"/>
    <property type="match status" value="1"/>
</dbReference>
<dbReference type="GO" id="GO:0005524">
    <property type="term" value="F:ATP binding"/>
    <property type="evidence" value="ECO:0007669"/>
    <property type="project" value="UniProtKB-KW"/>
</dbReference>
<gene>
    <name evidence="6" type="ORF">EV640_102246</name>
</gene>
<name>A0A4R7G6F8_9MICC</name>
<dbReference type="GO" id="GO:0042626">
    <property type="term" value="F:ATPase-coupled transmembrane transporter activity"/>
    <property type="evidence" value="ECO:0007669"/>
    <property type="project" value="TreeGrafter"/>
</dbReference>
<evidence type="ECO:0000256" key="2">
    <source>
        <dbReference type="ARBA" id="ARBA00022448"/>
    </source>
</evidence>
<comment type="caution">
    <text evidence="6">The sequence shown here is derived from an EMBL/GenBank/DDBJ whole genome shotgun (WGS) entry which is preliminary data.</text>
</comment>
<dbReference type="Gene3D" id="3.40.50.300">
    <property type="entry name" value="P-loop containing nucleotide triphosphate hydrolases"/>
    <property type="match status" value="2"/>
</dbReference>
<dbReference type="GO" id="GO:0016887">
    <property type="term" value="F:ATP hydrolysis activity"/>
    <property type="evidence" value="ECO:0007669"/>
    <property type="project" value="InterPro"/>
</dbReference>
<feature type="domain" description="ABC transporter" evidence="5">
    <location>
        <begin position="263"/>
        <end position="491"/>
    </location>
</feature>
<sequence length="491" mass="51592">MPDLTSSRLPLLRLAEFGFRYRGTETPALEGVDLTLHPGEAVAVLGPQGAGTSTLARAAAGLLGEHGHSTGVRELRDDHHAGMLGDDPEAQLTGLTRTVREEAALPGRLLGLPLPECLERAEAGLQELGLAGLAERALDTLSGGERQLTALSGLLTLRPSVLVLDQPSQALDAGARRRLARSLRAFRDAGGAVLLTGHQHDDLTATCDQVLFLDQGRPAAITPEGARPDQRPLDQHGIWDARRAPAVQDLGRPGPVPRGEVLLHVRDLSVRRGSTPVLDGVALDLCAGEVTALLGANGSGKSTLLGALAGLLAAEPGARITGPGGVELGAAPAHHRARHLGWVGQDPGDQLSASTVRAELVRAVPLGPGGRRLRRADRVRASAQREHQVEQVMQTAGLSGLGQEHPYDLVPAQRKDCVIASALLLRPAVLLLDEPTLGRDAAGMRRLSALVRSFTTAGGAVLVATHDRRWAAEIGDRQLRLGEHRPSSGHA</sequence>
<organism evidence="6 7">
    <name type="scientific">Nesterenkonia aurantiaca</name>
    <dbReference type="NCBI Taxonomy" id="1436010"/>
    <lineage>
        <taxon>Bacteria</taxon>
        <taxon>Bacillati</taxon>
        <taxon>Actinomycetota</taxon>
        <taxon>Actinomycetes</taxon>
        <taxon>Micrococcales</taxon>
        <taxon>Micrococcaceae</taxon>
        <taxon>Nesterenkonia</taxon>
    </lineage>
</organism>
<dbReference type="PROSITE" id="PS50893">
    <property type="entry name" value="ABC_TRANSPORTER_2"/>
    <property type="match status" value="2"/>
</dbReference>
<keyword evidence="3" id="KW-0547">Nucleotide-binding</keyword>
<evidence type="ECO:0000256" key="4">
    <source>
        <dbReference type="ARBA" id="ARBA00022840"/>
    </source>
</evidence>
<dbReference type="InterPro" id="IPR003593">
    <property type="entry name" value="AAA+_ATPase"/>
</dbReference>
<dbReference type="InterPro" id="IPR050095">
    <property type="entry name" value="ECF_ABC_transporter_ATP-bd"/>
</dbReference>
<dbReference type="RefSeq" id="WP_133725889.1">
    <property type="nucleotide sequence ID" value="NZ_SOAN01000002.1"/>
</dbReference>
<dbReference type="InterPro" id="IPR015856">
    <property type="entry name" value="ABC_transpr_CbiO/EcfA_su"/>
</dbReference>
<dbReference type="PANTHER" id="PTHR43553">
    <property type="entry name" value="HEAVY METAL TRANSPORTER"/>
    <property type="match status" value="1"/>
</dbReference>
<reference evidence="6 7" key="1">
    <citation type="submission" date="2019-03" db="EMBL/GenBank/DDBJ databases">
        <title>Genomic Encyclopedia of Type Strains, Phase III (KMG-III): the genomes of soil and plant-associated and newly described type strains.</title>
        <authorList>
            <person name="Whitman W."/>
        </authorList>
    </citation>
    <scope>NUCLEOTIDE SEQUENCE [LARGE SCALE GENOMIC DNA]</scope>
    <source>
        <strain evidence="6 7">DSM 27373</strain>
    </source>
</reference>
<dbReference type="InterPro" id="IPR003439">
    <property type="entry name" value="ABC_transporter-like_ATP-bd"/>
</dbReference>
<accession>A0A4R7G6F8</accession>
<dbReference type="EMBL" id="SOAN01000002">
    <property type="protein sequence ID" value="TDS86951.1"/>
    <property type="molecule type" value="Genomic_DNA"/>
</dbReference>